<evidence type="ECO:0000256" key="1">
    <source>
        <dbReference type="ARBA" id="ARBA00022741"/>
    </source>
</evidence>
<comment type="caution">
    <text evidence="5">The sequence shown here is derived from an EMBL/GenBank/DDBJ whole genome shotgun (WGS) entry which is preliminary data.</text>
</comment>
<evidence type="ECO:0000256" key="3">
    <source>
        <dbReference type="ARBA" id="ARBA00025768"/>
    </source>
</evidence>
<dbReference type="GO" id="GO:0005524">
    <property type="term" value="F:ATP binding"/>
    <property type="evidence" value="ECO:0007669"/>
    <property type="project" value="UniProtKB-KW"/>
</dbReference>
<feature type="compositionally biased region" description="Basic and acidic residues" evidence="4">
    <location>
        <begin position="222"/>
        <end position="234"/>
    </location>
</feature>
<feature type="compositionally biased region" description="Low complexity" evidence="4">
    <location>
        <begin position="203"/>
        <end position="214"/>
    </location>
</feature>
<feature type="region of interest" description="Disordered" evidence="4">
    <location>
        <begin position="51"/>
        <end position="73"/>
    </location>
</feature>
<name>A0AAN7T163_9EURO</name>
<evidence type="ECO:0000256" key="2">
    <source>
        <dbReference type="ARBA" id="ARBA00022840"/>
    </source>
</evidence>
<keyword evidence="2" id="KW-0067">ATP-binding</keyword>
<organism evidence="5 6">
    <name type="scientific">Lithohypha guttulata</name>
    <dbReference type="NCBI Taxonomy" id="1690604"/>
    <lineage>
        <taxon>Eukaryota</taxon>
        <taxon>Fungi</taxon>
        <taxon>Dikarya</taxon>
        <taxon>Ascomycota</taxon>
        <taxon>Pezizomycotina</taxon>
        <taxon>Eurotiomycetes</taxon>
        <taxon>Chaetothyriomycetidae</taxon>
        <taxon>Chaetothyriales</taxon>
        <taxon>Trichomeriaceae</taxon>
        <taxon>Lithohypha</taxon>
    </lineage>
</organism>
<dbReference type="Gene3D" id="3.40.50.300">
    <property type="entry name" value="P-loop containing nucleotide triphosphate hydrolases"/>
    <property type="match status" value="2"/>
</dbReference>
<feature type="region of interest" description="Disordered" evidence="4">
    <location>
        <begin position="195"/>
        <end position="289"/>
    </location>
</feature>
<dbReference type="AlphaFoldDB" id="A0AAN7T163"/>
<dbReference type="Proteomes" id="UP001309876">
    <property type="component" value="Unassembled WGS sequence"/>
</dbReference>
<evidence type="ECO:0000313" key="6">
    <source>
        <dbReference type="Proteomes" id="UP001309876"/>
    </source>
</evidence>
<dbReference type="EMBL" id="JAVRRJ010000003">
    <property type="protein sequence ID" value="KAK5086372.1"/>
    <property type="molecule type" value="Genomic_DNA"/>
</dbReference>
<sequence length="506" mass="55925">MPIASHHGDQLIIITGTPCSGKTFRAQQILQDFQSRIEPSSPRSVVYLPSHHASLDPSSQDDQQYTPPDQVRNPRDVIYDSARLEKTARAEEFSAIKRAISKNTVVIADAPNYIKGFRYQLFCEAKAAGTRSVVVHTAAREDECVDWNNARLQAWGRPILNDEHTDCSALASGPKIGRDVLGNLEPESHTAIYGDKVLDESAGGRSRSSSVGGVISDEDQEERLKQKCRRDETMTLKSLYISDKPDDISTREATPLTDLQEQQPTQDSTSRRTLPPSTPPTPKSSLPYSSSSLRSLFMRYEPPSPFTRWDTPLFTIPSTDSHPPYDQIWEALFPAPAKNASKKALMRERHEQERIQKEQAVEAQIPPQQDGTNERNKKVVEAVRQNAATVLPAASAPDALQTLESTTGEITKLVLAVARDAGVADTGEYATLQTSLLVDGAQLMLEIEKPEGVTLSQPKLQRLRRKYTQIQRGGIAHGKGFTAGRKDVAVGFAKFLEDEWVGEVGE</sequence>
<feature type="compositionally biased region" description="Polar residues" evidence="4">
    <location>
        <begin position="56"/>
        <end position="67"/>
    </location>
</feature>
<reference evidence="5 6" key="1">
    <citation type="submission" date="2023-08" db="EMBL/GenBank/DDBJ databases">
        <title>Black Yeasts Isolated from many extreme environments.</title>
        <authorList>
            <person name="Coleine C."/>
            <person name="Stajich J.E."/>
            <person name="Selbmann L."/>
        </authorList>
    </citation>
    <scope>NUCLEOTIDE SEQUENCE [LARGE SCALE GENOMIC DNA]</scope>
    <source>
        <strain evidence="5 6">CCFEE 5910</strain>
    </source>
</reference>
<dbReference type="SUPFAM" id="SSF52540">
    <property type="entry name" value="P-loop containing nucleoside triphosphate hydrolases"/>
    <property type="match status" value="1"/>
</dbReference>
<evidence type="ECO:0000313" key="5">
    <source>
        <dbReference type="EMBL" id="KAK5086372.1"/>
    </source>
</evidence>
<dbReference type="Pfam" id="PF08433">
    <property type="entry name" value="KTI12"/>
    <property type="match status" value="2"/>
</dbReference>
<dbReference type="PANTHER" id="PTHR12435">
    <property type="match status" value="1"/>
</dbReference>
<protein>
    <submittedName>
        <fullName evidence="5">Kti12, chromatin associated</fullName>
    </submittedName>
</protein>
<keyword evidence="6" id="KW-1185">Reference proteome</keyword>
<gene>
    <name evidence="5" type="primary">KTI12</name>
    <name evidence="5" type="ORF">LTR05_003540</name>
</gene>
<accession>A0AAN7T163</accession>
<evidence type="ECO:0000256" key="4">
    <source>
        <dbReference type="SAM" id="MobiDB-lite"/>
    </source>
</evidence>
<comment type="similarity">
    <text evidence="3">Belongs to the KTI12 family.</text>
</comment>
<proteinExistence type="inferred from homology"/>
<dbReference type="InterPro" id="IPR013641">
    <property type="entry name" value="KTI12/PSTK"/>
</dbReference>
<keyword evidence="1" id="KW-0547">Nucleotide-binding</keyword>
<dbReference type="InterPro" id="IPR027417">
    <property type="entry name" value="P-loop_NTPase"/>
</dbReference>
<feature type="compositionally biased region" description="Polar residues" evidence="4">
    <location>
        <begin position="257"/>
        <end position="267"/>
    </location>
</feature>